<sequence>MKIIVRNFLFLSFFVHFSCLESQPQPKTESEVKPQSDQTSFPNYSYGSEHIFPSDSLLVPEDGVGLPDGNILVSHDEYGLQLIGKDGKHRPFGNMREAGYTDGGARGVFLEDDKKYVLVSCIYSGELFRVNTETEKAELIYNHPYGINNIYRDRRGDIWISQSANNQSGTTEALDAAFYHSTPSGAVYRLKSNTDGAEKEVRLMADSLYFANGITMDAEEEHLLISEYRMDRITSFKVDREEDKLVEKKPYAYILTPDNLERDKNGNIWVASLLQNKIFAIDKIDKSIHTVFNAPGEINAQMQMKWTENNHQGKTVGEAYHPDMWKPLADPLTGIFWSHDREQVYLTGLGTHVLKYDYP</sequence>
<keyword evidence="3" id="KW-1185">Reference proteome</keyword>
<accession>A0ABW5IVB5</accession>
<evidence type="ECO:0000313" key="2">
    <source>
        <dbReference type="EMBL" id="MFD2517616.1"/>
    </source>
</evidence>
<feature type="domain" description="SMP-30/Gluconolactonase/LRE-like region" evidence="1">
    <location>
        <begin position="127"/>
        <end position="291"/>
    </location>
</feature>
<dbReference type="EMBL" id="JBHULT010000006">
    <property type="protein sequence ID" value="MFD2517616.1"/>
    <property type="molecule type" value="Genomic_DNA"/>
</dbReference>
<dbReference type="PANTHER" id="PTHR10426:SF88">
    <property type="entry name" value="ADIPOCYTE PLASMA MEMBRANE-ASSOCIATED PROTEIN HEMOMUCIN-RELATED"/>
    <property type="match status" value="1"/>
</dbReference>
<dbReference type="Pfam" id="PF08450">
    <property type="entry name" value="SGL"/>
    <property type="match status" value="1"/>
</dbReference>
<proteinExistence type="predicted"/>
<dbReference type="RefSeq" id="WP_380750117.1">
    <property type="nucleotide sequence ID" value="NZ_JBHULT010000006.1"/>
</dbReference>
<dbReference type="PANTHER" id="PTHR10426">
    <property type="entry name" value="STRICTOSIDINE SYNTHASE-RELATED"/>
    <property type="match status" value="1"/>
</dbReference>
<reference evidence="3" key="1">
    <citation type="journal article" date="2019" name="Int. J. Syst. Evol. Microbiol.">
        <title>The Global Catalogue of Microorganisms (GCM) 10K type strain sequencing project: providing services to taxonomists for standard genome sequencing and annotation.</title>
        <authorList>
            <consortium name="The Broad Institute Genomics Platform"/>
            <consortium name="The Broad Institute Genome Sequencing Center for Infectious Disease"/>
            <person name="Wu L."/>
            <person name="Ma J."/>
        </authorList>
    </citation>
    <scope>NUCLEOTIDE SEQUENCE [LARGE SCALE GENOMIC DNA]</scope>
    <source>
        <strain evidence="3">KCTC 42585</strain>
    </source>
</reference>
<evidence type="ECO:0000313" key="3">
    <source>
        <dbReference type="Proteomes" id="UP001597468"/>
    </source>
</evidence>
<comment type="caution">
    <text evidence="2">The sequence shown here is derived from an EMBL/GenBank/DDBJ whole genome shotgun (WGS) entry which is preliminary data.</text>
</comment>
<name>A0ABW5IVB5_9FLAO</name>
<gene>
    <name evidence="2" type="ORF">ACFSTG_06900</name>
</gene>
<dbReference type="SUPFAM" id="SSF63829">
    <property type="entry name" value="Calcium-dependent phosphotriesterase"/>
    <property type="match status" value="1"/>
</dbReference>
<dbReference type="InterPro" id="IPR013658">
    <property type="entry name" value="SGL"/>
</dbReference>
<organism evidence="2 3">
    <name type="scientific">Salinimicrobium flavum</name>
    <dbReference type="NCBI Taxonomy" id="1737065"/>
    <lineage>
        <taxon>Bacteria</taxon>
        <taxon>Pseudomonadati</taxon>
        <taxon>Bacteroidota</taxon>
        <taxon>Flavobacteriia</taxon>
        <taxon>Flavobacteriales</taxon>
        <taxon>Flavobacteriaceae</taxon>
        <taxon>Salinimicrobium</taxon>
    </lineage>
</organism>
<dbReference type="Proteomes" id="UP001597468">
    <property type="component" value="Unassembled WGS sequence"/>
</dbReference>
<protein>
    <submittedName>
        <fullName evidence="2">SMP-30/gluconolactonase/LRE family protein</fullName>
    </submittedName>
</protein>
<dbReference type="InterPro" id="IPR011042">
    <property type="entry name" value="6-blade_b-propeller_TolB-like"/>
</dbReference>
<dbReference type="Gene3D" id="2.120.10.30">
    <property type="entry name" value="TolB, C-terminal domain"/>
    <property type="match status" value="1"/>
</dbReference>
<evidence type="ECO:0000259" key="1">
    <source>
        <dbReference type="Pfam" id="PF08450"/>
    </source>
</evidence>